<evidence type="ECO:0000313" key="4">
    <source>
        <dbReference type="EMBL" id="QAY68145.1"/>
    </source>
</evidence>
<evidence type="ECO:0000256" key="2">
    <source>
        <dbReference type="SAM" id="Phobius"/>
    </source>
</evidence>
<dbReference type="PANTHER" id="PTHR33392">
    <property type="entry name" value="POLYISOPRENYL-TEICHOIC ACID--PEPTIDOGLYCAN TEICHOIC ACID TRANSFERASE TAGU"/>
    <property type="match status" value="1"/>
</dbReference>
<keyword evidence="2" id="KW-0472">Membrane</keyword>
<dbReference type="InterPro" id="IPR004474">
    <property type="entry name" value="LytR_CpsA_psr"/>
</dbReference>
<accession>A0A4P6EZE3</accession>
<dbReference type="NCBIfam" id="TIGR00350">
    <property type="entry name" value="lytR_cpsA_psr"/>
    <property type="match status" value="1"/>
</dbReference>
<dbReference type="Proteomes" id="UP000293568">
    <property type="component" value="Chromosome"/>
</dbReference>
<evidence type="ECO:0000313" key="5">
    <source>
        <dbReference type="Proteomes" id="UP000293568"/>
    </source>
</evidence>
<dbReference type="OrthoDB" id="27330at2"/>
<reference evidence="4 5" key="1">
    <citation type="submission" date="2019-01" db="EMBL/GenBank/DDBJ databases">
        <title>Genome sequencing of strain FW100M-2.</title>
        <authorList>
            <person name="Heo J."/>
            <person name="Kim S.-J."/>
            <person name="Kim J.-S."/>
            <person name="Hong S.-B."/>
            <person name="Kwon S.-W."/>
        </authorList>
    </citation>
    <scope>NUCLEOTIDE SEQUENCE [LARGE SCALE GENOMIC DNA]</scope>
    <source>
        <strain evidence="4 5">FW100M-2</strain>
    </source>
</reference>
<keyword evidence="2" id="KW-1133">Transmembrane helix</keyword>
<name>A0A4P6EZE3_9BACL</name>
<dbReference type="AlphaFoldDB" id="A0A4P6EZE3"/>
<dbReference type="PANTHER" id="PTHR33392:SF6">
    <property type="entry name" value="POLYISOPRENYL-TEICHOIC ACID--PEPTIDOGLYCAN TEICHOIC ACID TRANSFERASE TAGU"/>
    <property type="match status" value="1"/>
</dbReference>
<dbReference type="Pfam" id="PF03816">
    <property type="entry name" value="LytR_cpsA_psr"/>
    <property type="match status" value="1"/>
</dbReference>
<dbReference type="EMBL" id="CP035492">
    <property type="protein sequence ID" value="QAY68145.1"/>
    <property type="molecule type" value="Genomic_DNA"/>
</dbReference>
<feature type="transmembrane region" description="Helical" evidence="2">
    <location>
        <begin position="9"/>
        <end position="31"/>
    </location>
</feature>
<protein>
    <recommendedName>
        <fullName evidence="3">Cell envelope-related transcriptional attenuator domain-containing protein</fullName>
    </recommendedName>
</protein>
<comment type="similarity">
    <text evidence="1">Belongs to the LytR/CpsA/Psr (LCP) family.</text>
</comment>
<feature type="domain" description="Cell envelope-related transcriptional attenuator" evidence="3">
    <location>
        <begin position="91"/>
        <end position="233"/>
    </location>
</feature>
<proteinExistence type="inferred from homology"/>
<evidence type="ECO:0000259" key="3">
    <source>
        <dbReference type="Pfam" id="PF03816"/>
    </source>
</evidence>
<dbReference type="Gene3D" id="3.40.630.190">
    <property type="entry name" value="LCP protein"/>
    <property type="match status" value="1"/>
</dbReference>
<dbReference type="KEGG" id="pprt:ET464_18970"/>
<organism evidence="4 5">
    <name type="scientific">Paenibacillus protaetiae</name>
    <dbReference type="NCBI Taxonomy" id="2509456"/>
    <lineage>
        <taxon>Bacteria</taxon>
        <taxon>Bacillati</taxon>
        <taxon>Bacillota</taxon>
        <taxon>Bacilli</taxon>
        <taxon>Bacillales</taxon>
        <taxon>Paenibacillaceae</taxon>
        <taxon>Paenibacillus</taxon>
    </lineage>
</organism>
<sequence>MSRWLKRALIGTGIGVGVVAIGVFIYAWYLYGSIKDTAKAVYEPIPSQEPYISKDPDVQPRGGDHVSNITDQHPFSVAILGVDQREHDVGRSDSIIVLAVNPVKNSILMFNIPRDTRTEIVGHGTVDKINHAYAFGGVEMSKQTIENFLDYPIDYYIKINMEGFAKLIDLMGGVEVQNPFSFDYGGRTFEKGPLKLNGNDTLLYSRMRYDDPRGDFGRNTRQRDVLVQVMKESLSFTNVMQVQTLLNQLGSSVKTNITFDEMKTFMADYRTELNHIDTVEVSGTGQTINGIWYYIVSDQEKTRIHQLMKDQMQQSTGGV</sequence>
<dbReference type="InterPro" id="IPR050922">
    <property type="entry name" value="LytR/CpsA/Psr_CW_biosynth"/>
</dbReference>
<gene>
    <name evidence="4" type="ORF">ET464_18970</name>
</gene>
<keyword evidence="2" id="KW-0812">Transmembrane</keyword>
<evidence type="ECO:0000256" key="1">
    <source>
        <dbReference type="ARBA" id="ARBA00006068"/>
    </source>
</evidence>
<dbReference type="RefSeq" id="WP_129443637.1">
    <property type="nucleotide sequence ID" value="NZ_CP035492.1"/>
</dbReference>
<keyword evidence="5" id="KW-1185">Reference proteome</keyword>